<dbReference type="OrthoDB" id="1668230at2759"/>
<dbReference type="EMBL" id="JH711574">
    <property type="protein sequence ID" value="EIW85710.1"/>
    <property type="molecule type" value="Genomic_DNA"/>
</dbReference>
<sequence>MNIIRSIFRTPKRSTTIDDENPASFIQREQQCSESSPYAPLLGNAKMLGWEFARKSSDVRAVDVKYNHPCGVPAATIKISRKWCLSSSSLRSSTSAAISDLNPSNVGDAPEDVFDPPGLQDAGQRAQTSHPLPDPDTVILLSQPEVLEPQPIRDEPLEYADPPSAAVIPPYTVCSHATGPTARRRQTSLLVNAPDSGADLPQSSARIDRPSLLPVALHPVRFSQPGIQHSVVPQSAEPRPQAAQFCVRFKGNAQRFTVLKSIGNGTFGSVVYARTDERREVAIKIVNKRKLLASKVLRRNVPREWVPAYNRAAADDILGELTALHLITSRPNASPFLTPMLNAWTDENNVYFVMRMYPFNLRQVLKDTPLSPEQTRVWGAELLLGLEYLHYLGVIHRDLKPENILVTPSGHLAIADFGLAAVLPPQQSIAVSNCVGTPGYLAPEQHDGRIPRGGYSYGVDVYAYGLVLMEMVLGDGKRWWSSFDHECTMGMTYQEHQPTPFDVIKRVDAKDWLAGLFIRRLVQDNPQHRPRWVDARTFGFFNDLDWTRVAERKYQVFQAPCVLPHAKEHFKAPDDGQRFFMEMYSDAERQYVEDVMTTQRAELQGLGALTFDYEYPKIMWKDSEHGETCLQVCHHGHELGL</sequence>
<dbReference type="SMART" id="SM00220">
    <property type="entry name" value="S_TKc"/>
    <property type="match status" value="1"/>
</dbReference>
<keyword evidence="3" id="KW-0808">Transferase</keyword>
<keyword evidence="6 9" id="KW-0067">ATP-binding</keyword>
<evidence type="ECO:0000256" key="1">
    <source>
        <dbReference type="ARBA" id="ARBA00012513"/>
    </source>
</evidence>
<dbReference type="Gene3D" id="1.10.510.10">
    <property type="entry name" value="Transferase(Phosphotransferase) domain 1"/>
    <property type="match status" value="1"/>
</dbReference>
<evidence type="ECO:0000256" key="2">
    <source>
        <dbReference type="ARBA" id="ARBA00022527"/>
    </source>
</evidence>
<dbReference type="KEGG" id="cput:CONPUDRAFT_162849"/>
<evidence type="ECO:0000256" key="8">
    <source>
        <dbReference type="ARBA" id="ARBA00048679"/>
    </source>
</evidence>
<keyword evidence="4 9" id="KW-0547">Nucleotide-binding</keyword>
<dbReference type="GO" id="GO:0004674">
    <property type="term" value="F:protein serine/threonine kinase activity"/>
    <property type="evidence" value="ECO:0007669"/>
    <property type="project" value="UniProtKB-KW"/>
</dbReference>
<proteinExistence type="predicted"/>
<feature type="binding site" evidence="9">
    <location>
        <position position="284"/>
    </location>
    <ligand>
        <name>ATP</name>
        <dbReference type="ChEBI" id="CHEBI:30616"/>
    </ligand>
</feature>
<dbReference type="EC" id="2.7.11.1" evidence="1"/>
<evidence type="ECO:0000256" key="10">
    <source>
        <dbReference type="SAM" id="MobiDB-lite"/>
    </source>
</evidence>
<dbReference type="PANTHER" id="PTHR24356">
    <property type="entry name" value="SERINE/THREONINE-PROTEIN KINASE"/>
    <property type="match status" value="1"/>
</dbReference>
<evidence type="ECO:0000256" key="6">
    <source>
        <dbReference type="ARBA" id="ARBA00022840"/>
    </source>
</evidence>
<keyword evidence="13" id="KW-1185">Reference proteome</keyword>
<evidence type="ECO:0000313" key="13">
    <source>
        <dbReference type="Proteomes" id="UP000053558"/>
    </source>
</evidence>
<dbReference type="Gene3D" id="3.30.200.20">
    <property type="entry name" value="Phosphorylase Kinase, domain 1"/>
    <property type="match status" value="1"/>
</dbReference>
<dbReference type="Pfam" id="PF00069">
    <property type="entry name" value="Pkinase"/>
    <property type="match status" value="1"/>
</dbReference>
<evidence type="ECO:0000313" key="12">
    <source>
        <dbReference type="EMBL" id="EIW85710.1"/>
    </source>
</evidence>
<evidence type="ECO:0000259" key="11">
    <source>
        <dbReference type="PROSITE" id="PS50011"/>
    </source>
</evidence>
<evidence type="ECO:0000256" key="5">
    <source>
        <dbReference type="ARBA" id="ARBA00022777"/>
    </source>
</evidence>
<keyword evidence="2" id="KW-0723">Serine/threonine-protein kinase</keyword>
<protein>
    <recommendedName>
        <fullName evidence="1">non-specific serine/threonine protein kinase</fullName>
        <ecNumber evidence="1">2.7.11.1</ecNumber>
    </recommendedName>
</protein>
<dbReference type="InterPro" id="IPR008271">
    <property type="entry name" value="Ser/Thr_kinase_AS"/>
</dbReference>
<dbReference type="Proteomes" id="UP000053558">
    <property type="component" value="Unassembled WGS sequence"/>
</dbReference>
<dbReference type="PROSITE" id="PS50011">
    <property type="entry name" value="PROTEIN_KINASE_DOM"/>
    <property type="match status" value="1"/>
</dbReference>
<feature type="domain" description="Protein kinase" evidence="11">
    <location>
        <begin position="256"/>
        <end position="541"/>
    </location>
</feature>
<dbReference type="InterPro" id="IPR050236">
    <property type="entry name" value="Ser_Thr_kinase_AGC"/>
</dbReference>
<dbReference type="RefSeq" id="XP_007765117.1">
    <property type="nucleotide sequence ID" value="XM_007766927.1"/>
</dbReference>
<evidence type="ECO:0000256" key="7">
    <source>
        <dbReference type="ARBA" id="ARBA00047899"/>
    </source>
</evidence>
<reference evidence="13" key="1">
    <citation type="journal article" date="2012" name="Science">
        <title>The Paleozoic origin of enzymatic lignin decomposition reconstructed from 31 fungal genomes.</title>
        <authorList>
            <person name="Floudas D."/>
            <person name="Binder M."/>
            <person name="Riley R."/>
            <person name="Barry K."/>
            <person name="Blanchette R.A."/>
            <person name="Henrissat B."/>
            <person name="Martinez A.T."/>
            <person name="Otillar R."/>
            <person name="Spatafora J.W."/>
            <person name="Yadav J.S."/>
            <person name="Aerts A."/>
            <person name="Benoit I."/>
            <person name="Boyd A."/>
            <person name="Carlson A."/>
            <person name="Copeland A."/>
            <person name="Coutinho P.M."/>
            <person name="de Vries R.P."/>
            <person name="Ferreira P."/>
            <person name="Findley K."/>
            <person name="Foster B."/>
            <person name="Gaskell J."/>
            <person name="Glotzer D."/>
            <person name="Gorecki P."/>
            <person name="Heitman J."/>
            <person name="Hesse C."/>
            <person name="Hori C."/>
            <person name="Igarashi K."/>
            <person name="Jurgens J.A."/>
            <person name="Kallen N."/>
            <person name="Kersten P."/>
            <person name="Kohler A."/>
            <person name="Kuees U."/>
            <person name="Kumar T.K.A."/>
            <person name="Kuo A."/>
            <person name="LaButti K."/>
            <person name="Larrondo L.F."/>
            <person name="Lindquist E."/>
            <person name="Ling A."/>
            <person name="Lombard V."/>
            <person name="Lucas S."/>
            <person name="Lundell T."/>
            <person name="Martin R."/>
            <person name="McLaughlin D.J."/>
            <person name="Morgenstern I."/>
            <person name="Morin E."/>
            <person name="Murat C."/>
            <person name="Nagy L.G."/>
            <person name="Nolan M."/>
            <person name="Ohm R.A."/>
            <person name="Patyshakuliyeva A."/>
            <person name="Rokas A."/>
            <person name="Ruiz-Duenas F.J."/>
            <person name="Sabat G."/>
            <person name="Salamov A."/>
            <person name="Samejima M."/>
            <person name="Schmutz J."/>
            <person name="Slot J.C."/>
            <person name="St John F."/>
            <person name="Stenlid J."/>
            <person name="Sun H."/>
            <person name="Sun S."/>
            <person name="Syed K."/>
            <person name="Tsang A."/>
            <person name="Wiebenga A."/>
            <person name="Young D."/>
            <person name="Pisabarro A."/>
            <person name="Eastwood D.C."/>
            <person name="Martin F."/>
            <person name="Cullen D."/>
            <person name="Grigoriev I.V."/>
            <person name="Hibbett D.S."/>
        </authorList>
    </citation>
    <scope>NUCLEOTIDE SEQUENCE [LARGE SCALE GENOMIC DNA]</scope>
    <source>
        <strain evidence="13">RWD-64-598 SS2</strain>
    </source>
</reference>
<dbReference type="PANTHER" id="PTHR24356:SF1">
    <property type="entry name" value="SERINE_THREONINE-PROTEIN KINASE GREATWALL"/>
    <property type="match status" value="1"/>
</dbReference>
<evidence type="ECO:0000256" key="3">
    <source>
        <dbReference type="ARBA" id="ARBA00022679"/>
    </source>
</evidence>
<name>A0A5M3N2U8_CONPW</name>
<keyword evidence="5 12" id="KW-0418">Kinase</keyword>
<dbReference type="InterPro" id="IPR011009">
    <property type="entry name" value="Kinase-like_dom_sf"/>
</dbReference>
<accession>A0A5M3N2U8</accession>
<comment type="catalytic activity">
    <reaction evidence="7">
        <text>L-threonyl-[protein] + ATP = O-phospho-L-threonyl-[protein] + ADP + H(+)</text>
        <dbReference type="Rhea" id="RHEA:46608"/>
        <dbReference type="Rhea" id="RHEA-COMP:11060"/>
        <dbReference type="Rhea" id="RHEA-COMP:11605"/>
        <dbReference type="ChEBI" id="CHEBI:15378"/>
        <dbReference type="ChEBI" id="CHEBI:30013"/>
        <dbReference type="ChEBI" id="CHEBI:30616"/>
        <dbReference type="ChEBI" id="CHEBI:61977"/>
        <dbReference type="ChEBI" id="CHEBI:456216"/>
        <dbReference type="EC" id="2.7.11.1"/>
    </reaction>
</comment>
<dbReference type="GeneID" id="19204794"/>
<dbReference type="PROSITE" id="PS00108">
    <property type="entry name" value="PROTEIN_KINASE_ST"/>
    <property type="match status" value="1"/>
</dbReference>
<organism evidence="12 13">
    <name type="scientific">Coniophora puteana (strain RWD-64-598)</name>
    <name type="common">Brown rot fungus</name>
    <dbReference type="NCBI Taxonomy" id="741705"/>
    <lineage>
        <taxon>Eukaryota</taxon>
        <taxon>Fungi</taxon>
        <taxon>Dikarya</taxon>
        <taxon>Basidiomycota</taxon>
        <taxon>Agaricomycotina</taxon>
        <taxon>Agaricomycetes</taxon>
        <taxon>Agaricomycetidae</taxon>
        <taxon>Boletales</taxon>
        <taxon>Coniophorineae</taxon>
        <taxon>Coniophoraceae</taxon>
        <taxon>Coniophora</taxon>
    </lineage>
</organism>
<dbReference type="GO" id="GO:0005524">
    <property type="term" value="F:ATP binding"/>
    <property type="evidence" value="ECO:0007669"/>
    <property type="project" value="UniProtKB-UniRule"/>
</dbReference>
<dbReference type="PROSITE" id="PS00107">
    <property type="entry name" value="PROTEIN_KINASE_ATP"/>
    <property type="match status" value="1"/>
</dbReference>
<dbReference type="AlphaFoldDB" id="A0A5M3N2U8"/>
<dbReference type="SUPFAM" id="SSF56112">
    <property type="entry name" value="Protein kinase-like (PK-like)"/>
    <property type="match status" value="1"/>
</dbReference>
<evidence type="ECO:0000256" key="4">
    <source>
        <dbReference type="ARBA" id="ARBA00022741"/>
    </source>
</evidence>
<comment type="catalytic activity">
    <reaction evidence="8">
        <text>L-seryl-[protein] + ATP = O-phospho-L-seryl-[protein] + ADP + H(+)</text>
        <dbReference type="Rhea" id="RHEA:17989"/>
        <dbReference type="Rhea" id="RHEA-COMP:9863"/>
        <dbReference type="Rhea" id="RHEA-COMP:11604"/>
        <dbReference type="ChEBI" id="CHEBI:15378"/>
        <dbReference type="ChEBI" id="CHEBI:29999"/>
        <dbReference type="ChEBI" id="CHEBI:30616"/>
        <dbReference type="ChEBI" id="CHEBI:83421"/>
        <dbReference type="ChEBI" id="CHEBI:456216"/>
        <dbReference type="EC" id="2.7.11.1"/>
    </reaction>
</comment>
<dbReference type="InterPro" id="IPR017441">
    <property type="entry name" value="Protein_kinase_ATP_BS"/>
</dbReference>
<dbReference type="InterPro" id="IPR000719">
    <property type="entry name" value="Prot_kinase_dom"/>
</dbReference>
<feature type="region of interest" description="Disordered" evidence="10">
    <location>
        <begin position="95"/>
        <end position="135"/>
    </location>
</feature>
<evidence type="ECO:0000256" key="9">
    <source>
        <dbReference type="PROSITE-ProRule" id="PRU10141"/>
    </source>
</evidence>
<gene>
    <name evidence="12" type="ORF">CONPUDRAFT_162849</name>
</gene>
<comment type="caution">
    <text evidence="12">The sequence shown here is derived from an EMBL/GenBank/DDBJ whole genome shotgun (WGS) entry which is preliminary data.</text>
</comment>